<dbReference type="GO" id="GO:0008324">
    <property type="term" value="F:monoatomic cation transmembrane transporter activity"/>
    <property type="evidence" value="ECO:0007669"/>
    <property type="project" value="TreeGrafter"/>
</dbReference>
<dbReference type="InterPro" id="IPR044880">
    <property type="entry name" value="NCX_ion-bd_dom_sf"/>
</dbReference>
<feature type="compositionally biased region" description="Acidic residues" evidence="7">
    <location>
        <begin position="293"/>
        <end position="307"/>
    </location>
</feature>
<evidence type="ECO:0000256" key="1">
    <source>
        <dbReference type="ARBA" id="ARBA00004141"/>
    </source>
</evidence>
<accession>A0A8A3PK07</accession>
<feature type="transmembrane region" description="Helical" evidence="8">
    <location>
        <begin position="1024"/>
        <end position="1048"/>
    </location>
</feature>
<proteinExistence type="inferred from homology"/>
<evidence type="ECO:0000256" key="3">
    <source>
        <dbReference type="ARBA" id="ARBA00022448"/>
    </source>
</evidence>
<dbReference type="Pfam" id="PF01699">
    <property type="entry name" value="Na_Ca_ex"/>
    <property type="match status" value="2"/>
</dbReference>
<feature type="region of interest" description="Disordered" evidence="7">
    <location>
        <begin position="536"/>
        <end position="590"/>
    </location>
</feature>
<feature type="transmembrane region" description="Helical" evidence="8">
    <location>
        <begin position="148"/>
        <end position="167"/>
    </location>
</feature>
<evidence type="ECO:0000256" key="2">
    <source>
        <dbReference type="ARBA" id="ARBA00008170"/>
    </source>
</evidence>
<dbReference type="EMBL" id="CP063409">
    <property type="protein sequence ID" value="QSZ35430.1"/>
    <property type="molecule type" value="Genomic_DNA"/>
</dbReference>
<feature type="transmembrane region" description="Helical" evidence="8">
    <location>
        <begin position="21"/>
        <end position="41"/>
    </location>
</feature>
<feature type="transmembrane region" description="Helical" evidence="8">
    <location>
        <begin position="250"/>
        <end position="269"/>
    </location>
</feature>
<keyword evidence="3" id="KW-0813">Transport</keyword>
<feature type="compositionally biased region" description="Polar residues" evidence="7">
    <location>
        <begin position="429"/>
        <end position="438"/>
    </location>
</feature>
<evidence type="ECO:0000256" key="6">
    <source>
        <dbReference type="ARBA" id="ARBA00023136"/>
    </source>
</evidence>
<feature type="transmembrane region" description="Helical" evidence="8">
    <location>
        <begin position="940"/>
        <end position="967"/>
    </location>
</feature>
<feature type="compositionally biased region" description="Polar residues" evidence="7">
    <location>
        <begin position="558"/>
        <end position="585"/>
    </location>
</feature>
<dbReference type="Proteomes" id="UP000672032">
    <property type="component" value="Chromosome 5"/>
</dbReference>
<dbReference type="AlphaFoldDB" id="A0A8A3PK07"/>
<feature type="transmembrane region" description="Helical" evidence="8">
    <location>
        <begin position="187"/>
        <end position="208"/>
    </location>
</feature>
<feature type="domain" description="Sodium/calcium exchanger membrane region" evidence="9">
    <location>
        <begin position="878"/>
        <end position="1039"/>
    </location>
</feature>
<evidence type="ECO:0000256" key="4">
    <source>
        <dbReference type="ARBA" id="ARBA00022692"/>
    </source>
</evidence>
<dbReference type="PANTHER" id="PTHR12266:SF0">
    <property type="entry name" value="MITOCHONDRIAL SODIUM_CALCIUM EXCHANGER PROTEIN"/>
    <property type="match status" value="1"/>
</dbReference>
<feature type="transmembrane region" description="Helical" evidence="8">
    <location>
        <begin position="845"/>
        <end position="862"/>
    </location>
</feature>
<comment type="subcellular location">
    <subcellularLocation>
        <location evidence="1">Membrane</location>
        <topology evidence="1">Multi-pass membrane protein</topology>
    </subcellularLocation>
</comment>
<evidence type="ECO:0000313" key="11">
    <source>
        <dbReference type="Proteomes" id="UP000672032"/>
    </source>
</evidence>
<dbReference type="InterPro" id="IPR004837">
    <property type="entry name" value="NaCa_Exmemb"/>
</dbReference>
<feature type="transmembrane region" description="Helical" evidence="8">
    <location>
        <begin position="987"/>
        <end position="1012"/>
    </location>
</feature>
<comment type="similarity">
    <text evidence="2">Belongs to the Ca(2+):cation antiporter (CaCA) (TC 2.A.19) family.</text>
</comment>
<organism evidence="10 11">
    <name type="scientific">Monilinia vaccinii-corymbosi</name>
    <dbReference type="NCBI Taxonomy" id="61207"/>
    <lineage>
        <taxon>Eukaryota</taxon>
        <taxon>Fungi</taxon>
        <taxon>Dikarya</taxon>
        <taxon>Ascomycota</taxon>
        <taxon>Pezizomycotina</taxon>
        <taxon>Leotiomycetes</taxon>
        <taxon>Helotiales</taxon>
        <taxon>Sclerotiniaceae</taxon>
        <taxon>Monilinia</taxon>
    </lineage>
</organism>
<dbReference type="Gene3D" id="1.20.1420.30">
    <property type="entry name" value="NCX, central ion-binding region"/>
    <property type="match status" value="2"/>
</dbReference>
<keyword evidence="4 8" id="KW-0812">Transmembrane</keyword>
<dbReference type="GO" id="GO:0016020">
    <property type="term" value="C:membrane"/>
    <property type="evidence" value="ECO:0007669"/>
    <property type="project" value="UniProtKB-SubCell"/>
</dbReference>
<dbReference type="GO" id="GO:0006874">
    <property type="term" value="P:intracellular calcium ion homeostasis"/>
    <property type="evidence" value="ECO:0007669"/>
    <property type="project" value="TreeGrafter"/>
</dbReference>
<evidence type="ECO:0000256" key="5">
    <source>
        <dbReference type="ARBA" id="ARBA00022989"/>
    </source>
</evidence>
<evidence type="ECO:0000313" key="10">
    <source>
        <dbReference type="EMBL" id="QSZ35430.1"/>
    </source>
</evidence>
<sequence>MHQTSSPKVSPRPPTRPKYNFRAFYLTVLIISFLAVISLVADQSAKYRHGSQYGVAQRRALDALDSGRSVKRDEECRLVHHAEDKCQFILANCPDETAGLLNYLSLYYCKLPQAQPFALLILTLWLALLFSTIGIAASDFFCINLSTIANILGMSESMAGVTFLAFGNGSPDVFSTFAAMGSHSGSLAVGELIGAAGFITAVVAGSMALVREFKVGKKTFVRDVGFFIVAASFTMLFLADGALHLWECSVMIGFYLFYVVIVVVWHWYLGRRRNRRGREAAARGHYLVTTNEEIEVTEEDGEDEDAPAGERSIRNSEDFAALERGSSPHPQVRDGEDSDEDGDESMHIAAEVASSMRVIRPSGSRRNTITPIRPSLVGALEFRSVLSSLQKSRGSYVRPINLRRYSDDPSTSLDQAGASAIESAPGSEYASSINPTERVNNEMGRPSLDPLRSRAASMNSAPALKHTDAAAFAVADVPGIDIVARTPNFPGLLNVPSTTGSPVPKSPTLSVLNPSFDGTKNDKLFIIDIPRWNDDRLAPPGIDSPAAASPRHPRSPYLQPNSLSPNSTRSRTVQRPQLQIPTASRDSSRTRIHSALSPFPTYTDSPVLMSGTSSKAPSIMLPDSDMMPASVHLEHELYYTETPIKWWPYRILPSPQILFSALFPTLCTWRDKRGWDKFVSVISAPSIFLLAITLPVVESEPKDEDEEIDFGTPMRRNTAPVLIPDSPSLVSEPEPEWLHYQRSRRNTQTGDYPRSPLSNFSEHNIAAVAIAAENHHPHSCPIPMSPNKMINSAHEGSIHSGLAVQPSRGWNRWLVVLQLFTAPLFVILIFWANSDDGDSKSLARLVLFSLLGSLVAFAILAMTTSHSKPPKHRFLFCFLGFVVAIAWISTIANEVVGVLKAFGVILGISDAILGLTIFAVGNSLGDLVADITVARLGYPVMALSACFGGPMLNILIGIGVSGAYMTIKEANHKHSKHPNKDIKYKPYQIEVSGTLMVSAITLLITLVGLLIAVPMNKWIMSRKIGWGLITLWSISTVINLAVEISGVWGDNLDLSTYFS</sequence>
<gene>
    <name evidence="10" type="ORF">DSL72_008300</name>
</gene>
<protein>
    <recommendedName>
        <fullName evidence="9">Sodium/calcium exchanger membrane region domain-containing protein</fullName>
    </recommendedName>
</protein>
<feature type="domain" description="Sodium/calcium exchanger membrane region" evidence="9">
    <location>
        <begin position="124"/>
        <end position="263"/>
    </location>
</feature>
<evidence type="ECO:0000256" key="8">
    <source>
        <dbReference type="SAM" id="Phobius"/>
    </source>
</evidence>
<name>A0A8A3PK07_9HELO</name>
<feature type="transmembrane region" description="Helical" evidence="8">
    <location>
        <begin position="898"/>
        <end position="920"/>
    </location>
</feature>
<dbReference type="InterPro" id="IPR051359">
    <property type="entry name" value="CaCA_antiporter"/>
</dbReference>
<reference evidence="10" key="1">
    <citation type="submission" date="2020-10" db="EMBL/GenBank/DDBJ databases">
        <title>Genome Sequence of Monilinia vaccinii-corymbosi Sheds Light on Mummy Berry Disease Infection of Blueberry and Mating Type.</title>
        <authorList>
            <person name="Yow A.G."/>
            <person name="Zhang Y."/>
            <person name="Bansal K."/>
            <person name="Eacker S.M."/>
            <person name="Sullivan S."/>
            <person name="Liachko I."/>
            <person name="Cubeta M.A."/>
            <person name="Rollins J.A."/>
            <person name="Ashrafi H."/>
        </authorList>
    </citation>
    <scope>NUCLEOTIDE SEQUENCE</scope>
    <source>
        <strain evidence="10">RL-1</strain>
    </source>
</reference>
<keyword evidence="11" id="KW-1185">Reference proteome</keyword>
<feature type="region of interest" description="Disordered" evidence="7">
    <location>
        <begin position="407"/>
        <end position="445"/>
    </location>
</feature>
<evidence type="ECO:0000256" key="7">
    <source>
        <dbReference type="SAM" id="MobiDB-lite"/>
    </source>
</evidence>
<feature type="transmembrane region" description="Helical" evidence="8">
    <location>
        <begin position="220"/>
        <end position="238"/>
    </location>
</feature>
<feature type="transmembrane region" description="Helical" evidence="8">
    <location>
        <begin position="813"/>
        <end position="833"/>
    </location>
</feature>
<dbReference type="OrthoDB" id="407410at2759"/>
<feature type="region of interest" description="Disordered" evidence="7">
    <location>
        <begin position="293"/>
        <end position="344"/>
    </location>
</feature>
<keyword evidence="6 8" id="KW-0472">Membrane</keyword>
<feature type="transmembrane region" description="Helical" evidence="8">
    <location>
        <begin position="117"/>
        <end position="136"/>
    </location>
</feature>
<dbReference type="PANTHER" id="PTHR12266">
    <property type="entry name" value="NA+/CA2+ K+ INDEPENDENT EXCHANGER"/>
    <property type="match status" value="1"/>
</dbReference>
<feature type="transmembrane region" description="Helical" evidence="8">
    <location>
        <begin position="874"/>
        <end position="892"/>
    </location>
</feature>
<keyword evidence="5 8" id="KW-1133">Transmembrane helix</keyword>
<evidence type="ECO:0000259" key="9">
    <source>
        <dbReference type="Pfam" id="PF01699"/>
    </source>
</evidence>